<feature type="coiled-coil region" evidence="1">
    <location>
        <begin position="215"/>
        <end position="242"/>
    </location>
</feature>
<evidence type="ECO:0000313" key="4">
    <source>
        <dbReference type="Proteomes" id="UP000195521"/>
    </source>
</evidence>
<comment type="caution">
    <text evidence="3">The sequence shown here is derived from an EMBL/GenBank/DDBJ whole genome shotgun (WGS) entry which is preliminary data.</text>
</comment>
<dbReference type="RefSeq" id="XP_028546924.1">
    <property type="nucleotide sequence ID" value="XM_028691123.1"/>
</dbReference>
<feature type="transmembrane region" description="Helical" evidence="2">
    <location>
        <begin position="175"/>
        <end position="193"/>
    </location>
</feature>
<dbReference type="Proteomes" id="UP000195521">
    <property type="component" value="Unassembled WGS sequence"/>
</dbReference>
<reference evidence="4" key="1">
    <citation type="submission" date="2017-04" db="EMBL/GenBank/DDBJ databases">
        <title>Plasmodium gonderi genome.</title>
        <authorList>
            <person name="Arisue N."/>
            <person name="Honma H."/>
            <person name="Kawai S."/>
            <person name="Tougan T."/>
            <person name="Tanabe K."/>
            <person name="Horii T."/>
        </authorList>
    </citation>
    <scope>NUCLEOTIDE SEQUENCE [LARGE SCALE GENOMIC DNA]</scope>
    <source>
        <strain evidence="4">ATCC 30045</strain>
    </source>
</reference>
<keyword evidence="2" id="KW-0812">Transmembrane</keyword>
<dbReference type="GeneID" id="39745143"/>
<evidence type="ECO:0000256" key="1">
    <source>
        <dbReference type="SAM" id="Coils"/>
    </source>
</evidence>
<sequence length="257" mass="29840">MRAKLLNHLVKQLYLGRNSYNCSIHFKDLDDKAYGVFDILDTLYNIIYKINGRECYNSERVSCDRYIKKLKSCEYKDGVNFKKFLKNIEIQYEQISPKSVVRNEVKHDASHRNSMTETGTETELKKTKIASSSKTLEPEISQYIGGIKVPKKIQLKLRSENTDTGSVNGISTSTIVLMPVIVTISIILYKLIYKNIIFQSYYQYTTYGALLQKSVKKLKRLLNKKNKEHLNLKNSYKKAYENITDYNYQLAYSSIDS</sequence>
<accession>A0A1Y1JS88</accession>
<keyword evidence="1" id="KW-0175">Coiled coil</keyword>
<evidence type="ECO:0000313" key="3">
    <source>
        <dbReference type="EMBL" id="GAW84335.1"/>
    </source>
</evidence>
<keyword evidence="4" id="KW-1185">Reference proteome</keyword>
<gene>
    <name evidence="3" type="ORF">PGO_002415</name>
</gene>
<proteinExistence type="predicted"/>
<organism evidence="3 4">
    <name type="scientific">Plasmodium gonderi</name>
    <dbReference type="NCBI Taxonomy" id="77519"/>
    <lineage>
        <taxon>Eukaryota</taxon>
        <taxon>Sar</taxon>
        <taxon>Alveolata</taxon>
        <taxon>Apicomplexa</taxon>
        <taxon>Aconoidasida</taxon>
        <taxon>Haemosporida</taxon>
        <taxon>Plasmodiidae</taxon>
        <taxon>Plasmodium</taxon>
        <taxon>Plasmodium (Plasmodium)</taxon>
    </lineage>
</organism>
<evidence type="ECO:0000256" key="2">
    <source>
        <dbReference type="SAM" id="Phobius"/>
    </source>
</evidence>
<keyword evidence="2" id="KW-0472">Membrane</keyword>
<dbReference type="EMBL" id="BDQF01000243">
    <property type="protein sequence ID" value="GAW84335.1"/>
    <property type="molecule type" value="Genomic_DNA"/>
</dbReference>
<dbReference type="AlphaFoldDB" id="A0A1Y1JS88"/>
<keyword evidence="2" id="KW-1133">Transmembrane helix</keyword>
<protein>
    <submittedName>
        <fullName evidence="3">Variable surface protein</fullName>
    </submittedName>
</protein>
<name>A0A1Y1JS88_PLAGO</name>